<reference evidence="2 3" key="1">
    <citation type="journal article" date="2019" name="Nat. Med.">
        <title>A library of human gut bacterial isolates paired with longitudinal multiomics data enables mechanistic microbiome research.</title>
        <authorList>
            <person name="Poyet M."/>
            <person name="Groussin M."/>
            <person name="Gibbons S.M."/>
            <person name="Avila-Pacheco J."/>
            <person name="Jiang X."/>
            <person name="Kearney S.M."/>
            <person name="Perrotta A.R."/>
            <person name="Berdy B."/>
            <person name="Zhao S."/>
            <person name="Lieberman T.D."/>
            <person name="Swanson P.K."/>
            <person name="Smith M."/>
            <person name="Roesemann S."/>
            <person name="Alexander J.E."/>
            <person name="Rich S.A."/>
            <person name="Livny J."/>
            <person name="Vlamakis H."/>
            <person name="Clish C."/>
            <person name="Bullock K."/>
            <person name="Deik A."/>
            <person name="Scott J."/>
            <person name="Pierce K.A."/>
            <person name="Xavier R.J."/>
            <person name="Alm E.J."/>
        </authorList>
    </citation>
    <scope>NUCLEOTIDE SEQUENCE [LARGE SCALE GENOMIC DNA]</scope>
    <source>
        <strain evidence="2 3">BIOML-A7</strain>
    </source>
</reference>
<dbReference type="InterPro" id="IPR041657">
    <property type="entry name" value="HTH_17"/>
</dbReference>
<accession>A0A6I3Q7B5</accession>
<dbReference type="EMBL" id="WMZR01000010">
    <property type="protein sequence ID" value="MTS51768.1"/>
    <property type="molecule type" value="Genomic_DNA"/>
</dbReference>
<evidence type="ECO:0000259" key="1">
    <source>
        <dbReference type="Pfam" id="PF12728"/>
    </source>
</evidence>
<name>A0A6I3Q7B5_9FIRM</name>
<feature type="domain" description="Helix-turn-helix" evidence="1">
    <location>
        <begin position="15"/>
        <end position="58"/>
    </location>
</feature>
<dbReference type="Proteomes" id="UP000449193">
    <property type="component" value="Unassembled WGS sequence"/>
</dbReference>
<dbReference type="Pfam" id="PF12728">
    <property type="entry name" value="HTH_17"/>
    <property type="match status" value="1"/>
</dbReference>
<comment type="caution">
    <text evidence="2">The sequence shown here is derived from an EMBL/GenBank/DDBJ whole genome shotgun (WGS) entry which is preliminary data.</text>
</comment>
<protein>
    <submittedName>
        <fullName evidence="2">Helix-turn-helix domain-containing protein</fullName>
    </submittedName>
</protein>
<evidence type="ECO:0000313" key="2">
    <source>
        <dbReference type="EMBL" id="MTS51768.1"/>
    </source>
</evidence>
<dbReference type="RefSeq" id="WP_155201333.1">
    <property type="nucleotide sequence ID" value="NZ_WMZL01000008.1"/>
</dbReference>
<sequence length="65" mass="7622">MNQYDKDSGEKVYLPEEIAQILRISKRGAYNLCDHAPFRVLKFGGSVRINKKSFDDWFDHLESED</sequence>
<proteinExistence type="predicted"/>
<gene>
    <name evidence="2" type="ORF">GMD52_09475</name>
</gene>
<organism evidence="2 3">
    <name type="scientific">Ruthenibacterium lactatiformans</name>
    <dbReference type="NCBI Taxonomy" id="1550024"/>
    <lineage>
        <taxon>Bacteria</taxon>
        <taxon>Bacillati</taxon>
        <taxon>Bacillota</taxon>
        <taxon>Clostridia</taxon>
        <taxon>Eubacteriales</taxon>
        <taxon>Oscillospiraceae</taxon>
        <taxon>Ruthenibacterium</taxon>
    </lineage>
</organism>
<dbReference type="AlphaFoldDB" id="A0A6I3Q7B5"/>
<evidence type="ECO:0000313" key="3">
    <source>
        <dbReference type="Proteomes" id="UP000449193"/>
    </source>
</evidence>